<feature type="binding site" evidence="7">
    <location>
        <begin position="90"/>
        <end position="92"/>
    </location>
    <ligand>
        <name>5-amino-6-(D-ribitylamino)uracil</name>
        <dbReference type="ChEBI" id="CHEBI:15934"/>
    </ligand>
</feature>
<dbReference type="RefSeq" id="WP_166399830.1">
    <property type="nucleotide sequence ID" value="NZ_JAANAS010000039.1"/>
</dbReference>
<proteinExistence type="inferred from homology"/>
<comment type="similarity">
    <text evidence="2 7">Belongs to the DMRL synthase family.</text>
</comment>
<evidence type="ECO:0000256" key="5">
    <source>
        <dbReference type="ARBA" id="ARBA00022679"/>
    </source>
</evidence>
<dbReference type="GO" id="GO:0009231">
    <property type="term" value="P:riboflavin biosynthetic process"/>
    <property type="evidence" value="ECO:0007669"/>
    <property type="project" value="UniProtKB-UniRule"/>
</dbReference>
<dbReference type="Pfam" id="PF00885">
    <property type="entry name" value="DMRL_synthase"/>
    <property type="match status" value="1"/>
</dbReference>
<comment type="catalytic activity">
    <reaction evidence="6 7">
        <text>(2S)-2-hydroxy-3-oxobutyl phosphate + 5-amino-6-(D-ribitylamino)uracil = 6,7-dimethyl-8-(1-D-ribityl)lumazine + phosphate + 2 H2O + H(+)</text>
        <dbReference type="Rhea" id="RHEA:26152"/>
        <dbReference type="ChEBI" id="CHEBI:15377"/>
        <dbReference type="ChEBI" id="CHEBI:15378"/>
        <dbReference type="ChEBI" id="CHEBI:15934"/>
        <dbReference type="ChEBI" id="CHEBI:43474"/>
        <dbReference type="ChEBI" id="CHEBI:58201"/>
        <dbReference type="ChEBI" id="CHEBI:58830"/>
        <dbReference type="EC" id="2.5.1.78"/>
    </reaction>
</comment>
<comment type="function">
    <text evidence="7">Catalyzes the formation of 6,7-dimethyl-8-ribityllumazine by condensation of 5-amino-6-(D-ribitylamino)uracil with 3,4-dihydroxy-2-butanone 4-phosphate. This is the penultimate step in the biosynthesis of riboflavin.</text>
</comment>
<gene>
    <name evidence="7" type="primary">ribH</name>
    <name evidence="8" type="ORF">G7034_04800</name>
</gene>
<evidence type="ECO:0000256" key="7">
    <source>
        <dbReference type="HAMAP-Rule" id="MF_00178"/>
    </source>
</evidence>
<feature type="binding site" evidence="7">
    <location>
        <position position="137"/>
    </location>
    <ligand>
        <name>(2S)-2-hydroxy-3-oxobutyl phosphate</name>
        <dbReference type="ChEBI" id="CHEBI:58830"/>
    </ligand>
</feature>
<dbReference type="EMBL" id="JAANAS010000039">
    <property type="protein sequence ID" value="NGZ89567.1"/>
    <property type="molecule type" value="Genomic_DNA"/>
</dbReference>
<evidence type="ECO:0000256" key="6">
    <source>
        <dbReference type="ARBA" id="ARBA00048785"/>
    </source>
</evidence>
<evidence type="ECO:0000313" key="9">
    <source>
        <dbReference type="Proteomes" id="UP000643701"/>
    </source>
</evidence>
<feature type="binding site" evidence="7">
    <location>
        <position position="123"/>
    </location>
    <ligand>
        <name>5-amino-6-(D-ribitylamino)uracil</name>
        <dbReference type="ChEBI" id="CHEBI:15934"/>
    </ligand>
</feature>
<dbReference type="PANTHER" id="PTHR21058:SF0">
    <property type="entry name" value="6,7-DIMETHYL-8-RIBITYLLUMAZINE SYNTHASE"/>
    <property type="match status" value="1"/>
</dbReference>
<comment type="caution">
    <text evidence="8">The sequence shown here is derived from an EMBL/GenBank/DDBJ whole genome shotgun (WGS) entry which is preliminary data.</text>
</comment>
<comment type="pathway">
    <text evidence="1 7">Cofactor biosynthesis; riboflavin biosynthesis; riboflavin from 2-hydroxy-3-oxobutyl phosphate and 5-amino-6-(D-ribitylamino)uracil: step 1/2.</text>
</comment>
<dbReference type="SUPFAM" id="SSF52121">
    <property type="entry name" value="Lumazine synthase"/>
    <property type="match status" value="1"/>
</dbReference>
<dbReference type="GO" id="GO:0009349">
    <property type="term" value="C:riboflavin synthase complex"/>
    <property type="evidence" value="ECO:0007669"/>
    <property type="project" value="UniProtKB-UniRule"/>
</dbReference>
<sequence>MATKGNNLSDFDKTKLPEAKDFKIGLVVAEWNAEITENLFQGAFDTLIEAGVIKENIVRWNVPGSFELIYGCKKMAESFAMLDAIIAIGNVIQGETKHFDFVCQGVTQGIRQLNVEGDIPILFCVLTDNTKQQSIDRSGGKHGNKGTESAVAAIHMAELKKNSKFYEL</sequence>
<dbReference type="InterPro" id="IPR036467">
    <property type="entry name" value="LS/RS_sf"/>
</dbReference>
<dbReference type="CDD" id="cd09209">
    <property type="entry name" value="Lumazine_synthase-I"/>
    <property type="match status" value="1"/>
</dbReference>
<dbReference type="InterPro" id="IPR002180">
    <property type="entry name" value="LS/RS"/>
</dbReference>
<reference evidence="8" key="1">
    <citation type="submission" date="2020-03" db="EMBL/GenBank/DDBJ databases">
        <title>Psychroflexus Maritimus sp. nov., isolate from marine sediment.</title>
        <authorList>
            <person name="Zhong Y.-L."/>
        </authorList>
    </citation>
    <scope>NUCLEOTIDE SEQUENCE</scope>
    <source>
        <strain evidence="8">C1</strain>
    </source>
</reference>
<feature type="binding site" evidence="7">
    <location>
        <begin position="65"/>
        <end position="67"/>
    </location>
    <ligand>
        <name>5-amino-6-(D-ribitylamino)uracil</name>
        <dbReference type="ChEBI" id="CHEBI:15934"/>
    </ligand>
</feature>
<dbReference type="Proteomes" id="UP000643701">
    <property type="component" value="Unassembled WGS sequence"/>
</dbReference>
<dbReference type="Gene3D" id="3.40.50.960">
    <property type="entry name" value="Lumazine/riboflavin synthase"/>
    <property type="match status" value="1"/>
</dbReference>
<evidence type="ECO:0000256" key="1">
    <source>
        <dbReference type="ARBA" id="ARBA00004917"/>
    </source>
</evidence>
<dbReference type="EC" id="2.5.1.78" evidence="3 7"/>
<organism evidence="8 9">
    <name type="scientific">Psychroflexus maritimus</name>
    <dbReference type="NCBI Taxonomy" id="2714865"/>
    <lineage>
        <taxon>Bacteria</taxon>
        <taxon>Pseudomonadati</taxon>
        <taxon>Bacteroidota</taxon>
        <taxon>Flavobacteriia</taxon>
        <taxon>Flavobacteriales</taxon>
        <taxon>Flavobacteriaceae</taxon>
        <taxon>Psychroflexus</taxon>
    </lineage>
</organism>
<dbReference type="HAMAP" id="MF_00178">
    <property type="entry name" value="Lumazine_synth"/>
    <property type="match status" value="1"/>
</dbReference>
<dbReference type="GO" id="GO:0005829">
    <property type="term" value="C:cytosol"/>
    <property type="evidence" value="ECO:0007669"/>
    <property type="project" value="TreeGrafter"/>
</dbReference>
<evidence type="ECO:0000313" key="8">
    <source>
        <dbReference type="EMBL" id="NGZ89567.1"/>
    </source>
</evidence>
<protein>
    <recommendedName>
        <fullName evidence="3 7">6,7-dimethyl-8-ribityllumazine synthase</fullName>
        <shortName evidence="7">DMRL synthase</shortName>
        <shortName evidence="7">LS</shortName>
        <shortName evidence="7">Lumazine synthase</shortName>
        <ecNumber evidence="3 7">2.5.1.78</ecNumber>
    </recommendedName>
</protein>
<feature type="active site" description="Proton donor" evidence="7">
    <location>
        <position position="98"/>
    </location>
</feature>
<evidence type="ECO:0000256" key="2">
    <source>
        <dbReference type="ARBA" id="ARBA00007424"/>
    </source>
</evidence>
<dbReference type="PANTHER" id="PTHR21058">
    <property type="entry name" value="6,7-DIMETHYL-8-RIBITYLLUMAZINE SYNTHASE DMRL SYNTHASE LUMAZINE SYNTHASE"/>
    <property type="match status" value="1"/>
</dbReference>
<keyword evidence="4 7" id="KW-0686">Riboflavin biosynthesis</keyword>
<dbReference type="InterPro" id="IPR034964">
    <property type="entry name" value="LS"/>
</dbReference>
<dbReference type="AlphaFoldDB" id="A0A967AC76"/>
<evidence type="ECO:0000256" key="3">
    <source>
        <dbReference type="ARBA" id="ARBA00012664"/>
    </source>
</evidence>
<keyword evidence="9" id="KW-1185">Reference proteome</keyword>
<dbReference type="GO" id="GO:0000906">
    <property type="term" value="F:6,7-dimethyl-8-ribityllumazine synthase activity"/>
    <property type="evidence" value="ECO:0007669"/>
    <property type="project" value="UniProtKB-UniRule"/>
</dbReference>
<keyword evidence="5 7" id="KW-0808">Transferase</keyword>
<feature type="binding site" evidence="7">
    <location>
        <begin position="95"/>
        <end position="96"/>
    </location>
    <ligand>
        <name>(2S)-2-hydroxy-3-oxobutyl phosphate</name>
        <dbReference type="ChEBI" id="CHEBI:58830"/>
    </ligand>
</feature>
<name>A0A967AC76_9FLAO</name>
<dbReference type="NCBIfam" id="TIGR00114">
    <property type="entry name" value="lumazine-synth"/>
    <property type="match status" value="1"/>
</dbReference>
<accession>A0A967AC76</accession>
<feature type="binding site" evidence="7">
    <location>
        <position position="31"/>
    </location>
    <ligand>
        <name>5-amino-6-(D-ribitylamino)uracil</name>
        <dbReference type="ChEBI" id="CHEBI:15934"/>
    </ligand>
</feature>
<evidence type="ECO:0000256" key="4">
    <source>
        <dbReference type="ARBA" id="ARBA00022619"/>
    </source>
</evidence>